<dbReference type="Proteomes" id="UP001642409">
    <property type="component" value="Unassembled WGS sequence"/>
</dbReference>
<organism evidence="1">
    <name type="scientific">Hexamita inflata</name>
    <dbReference type="NCBI Taxonomy" id="28002"/>
    <lineage>
        <taxon>Eukaryota</taxon>
        <taxon>Metamonada</taxon>
        <taxon>Diplomonadida</taxon>
        <taxon>Hexamitidae</taxon>
        <taxon>Hexamitinae</taxon>
        <taxon>Hexamita</taxon>
    </lineage>
</organism>
<reference evidence="1" key="1">
    <citation type="submission" date="2023-06" db="EMBL/GenBank/DDBJ databases">
        <authorList>
            <person name="Kurt Z."/>
        </authorList>
    </citation>
    <scope>NUCLEOTIDE SEQUENCE</scope>
</reference>
<dbReference type="EMBL" id="CAXDID020000441">
    <property type="protein sequence ID" value="CAL6092084.1"/>
    <property type="molecule type" value="Genomic_DNA"/>
</dbReference>
<evidence type="ECO:0000313" key="1">
    <source>
        <dbReference type="EMBL" id="CAI9920285.1"/>
    </source>
</evidence>
<accession>A0AA86NIE9</accession>
<comment type="caution">
    <text evidence="1">The sequence shown here is derived from an EMBL/GenBank/DDBJ whole genome shotgun (WGS) entry which is preliminary data.</text>
</comment>
<keyword evidence="3" id="KW-1185">Reference proteome</keyword>
<gene>
    <name evidence="2" type="ORF">HINF_LOCUS66096</name>
    <name evidence="1" type="ORF">HINF_LOCUS7930</name>
</gene>
<proteinExistence type="predicted"/>
<sequence>MIQWKEIDRIICQQYNVSNFNSCQRFIKSIIPNSLPPYPQKLQQSIQLFIYNVIQQLHEHLISDSSYEYTSTFIKQLIKITNEKFNLQPSDSYQFSKQQSKMRYQIQKQMKSFKLIHYITMSPLASIQSSTNDETNHSSLFPTENEASEIQESFSEFESEFELELFNLFTINVFTAENSEQGQFSVHEQNE</sequence>
<protein>
    <submittedName>
        <fullName evidence="2">Hypothetical_protein</fullName>
    </submittedName>
</protein>
<dbReference type="AlphaFoldDB" id="A0AA86NIE9"/>
<evidence type="ECO:0000313" key="2">
    <source>
        <dbReference type="EMBL" id="CAL6092084.1"/>
    </source>
</evidence>
<name>A0AA86NIE9_9EUKA</name>
<dbReference type="EMBL" id="CATOUU010000198">
    <property type="protein sequence ID" value="CAI9920285.1"/>
    <property type="molecule type" value="Genomic_DNA"/>
</dbReference>
<evidence type="ECO:0000313" key="3">
    <source>
        <dbReference type="Proteomes" id="UP001642409"/>
    </source>
</evidence>
<reference evidence="2 3" key="2">
    <citation type="submission" date="2024-07" db="EMBL/GenBank/DDBJ databases">
        <authorList>
            <person name="Akdeniz Z."/>
        </authorList>
    </citation>
    <scope>NUCLEOTIDE SEQUENCE [LARGE SCALE GENOMIC DNA]</scope>
</reference>